<proteinExistence type="predicted"/>
<dbReference type="AlphaFoldDB" id="A0A5B7D0G5"/>
<feature type="compositionally biased region" description="Low complexity" evidence="1">
    <location>
        <begin position="112"/>
        <end position="128"/>
    </location>
</feature>
<protein>
    <submittedName>
        <fullName evidence="2">Uncharacterized protein</fullName>
    </submittedName>
</protein>
<accession>A0A5B7D0G5</accession>
<evidence type="ECO:0000313" key="3">
    <source>
        <dbReference type="Proteomes" id="UP000324222"/>
    </source>
</evidence>
<dbReference type="Proteomes" id="UP000324222">
    <property type="component" value="Unassembled WGS sequence"/>
</dbReference>
<sequence length="128" mass="14315">MLLIRRVTGGWPISFAIWCSTHFIPRSGAAAGSILESLRGGDESSAVRCVGQSSALVPPEHTAGCRDSLPSPPLRRTFKQFTTMPDQVLHVEPCSHPNQDWQPKVLLDEHQSYQQQQQHQQDGQYHQT</sequence>
<evidence type="ECO:0000256" key="1">
    <source>
        <dbReference type="SAM" id="MobiDB-lite"/>
    </source>
</evidence>
<name>A0A5B7D0G5_PORTR</name>
<reference evidence="2 3" key="1">
    <citation type="submission" date="2019-05" db="EMBL/GenBank/DDBJ databases">
        <title>Another draft genome of Portunus trituberculatus and its Hox gene families provides insights of decapod evolution.</title>
        <authorList>
            <person name="Jeong J.-H."/>
            <person name="Song I."/>
            <person name="Kim S."/>
            <person name="Choi T."/>
            <person name="Kim D."/>
            <person name="Ryu S."/>
            <person name="Kim W."/>
        </authorList>
    </citation>
    <scope>NUCLEOTIDE SEQUENCE [LARGE SCALE GENOMIC DNA]</scope>
    <source>
        <tissue evidence="2">Muscle</tissue>
    </source>
</reference>
<dbReference type="EMBL" id="VSRR010000355">
    <property type="protein sequence ID" value="MPC14494.1"/>
    <property type="molecule type" value="Genomic_DNA"/>
</dbReference>
<feature type="region of interest" description="Disordered" evidence="1">
    <location>
        <begin position="92"/>
        <end position="128"/>
    </location>
</feature>
<evidence type="ECO:0000313" key="2">
    <source>
        <dbReference type="EMBL" id="MPC14494.1"/>
    </source>
</evidence>
<comment type="caution">
    <text evidence="2">The sequence shown here is derived from an EMBL/GenBank/DDBJ whole genome shotgun (WGS) entry which is preliminary data.</text>
</comment>
<organism evidence="2 3">
    <name type="scientific">Portunus trituberculatus</name>
    <name type="common">Swimming crab</name>
    <name type="synonym">Neptunus trituberculatus</name>
    <dbReference type="NCBI Taxonomy" id="210409"/>
    <lineage>
        <taxon>Eukaryota</taxon>
        <taxon>Metazoa</taxon>
        <taxon>Ecdysozoa</taxon>
        <taxon>Arthropoda</taxon>
        <taxon>Crustacea</taxon>
        <taxon>Multicrustacea</taxon>
        <taxon>Malacostraca</taxon>
        <taxon>Eumalacostraca</taxon>
        <taxon>Eucarida</taxon>
        <taxon>Decapoda</taxon>
        <taxon>Pleocyemata</taxon>
        <taxon>Brachyura</taxon>
        <taxon>Eubrachyura</taxon>
        <taxon>Portunoidea</taxon>
        <taxon>Portunidae</taxon>
        <taxon>Portuninae</taxon>
        <taxon>Portunus</taxon>
    </lineage>
</organism>
<gene>
    <name evidence="2" type="ORF">E2C01_007261</name>
</gene>
<keyword evidence="3" id="KW-1185">Reference proteome</keyword>